<dbReference type="Gene3D" id="3.20.20.80">
    <property type="entry name" value="Glycosidases"/>
    <property type="match status" value="1"/>
</dbReference>
<dbReference type="AlphaFoldDB" id="A0A364KYI7"/>
<dbReference type="RefSeq" id="XP_040733139.1">
    <property type="nucleotide sequence ID" value="XM_040877022.1"/>
</dbReference>
<dbReference type="Proteomes" id="UP000249363">
    <property type="component" value="Unassembled WGS sequence"/>
</dbReference>
<dbReference type="PANTHER" id="PTHR34154">
    <property type="entry name" value="ALKALI-SENSITIVE LINKAGE PROTEIN 1"/>
    <property type="match status" value="1"/>
</dbReference>
<dbReference type="InterPro" id="IPR024655">
    <property type="entry name" value="Asl1_glyco_hydro_catalytic"/>
</dbReference>
<organism evidence="2 3">
    <name type="scientific">Talaromyces amestolkiae</name>
    <dbReference type="NCBI Taxonomy" id="1196081"/>
    <lineage>
        <taxon>Eukaryota</taxon>
        <taxon>Fungi</taxon>
        <taxon>Dikarya</taxon>
        <taxon>Ascomycota</taxon>
        <taxon>Pezizomycotina</taxon>
        <taxon>Eurotiomycetes</taxon>
        <taxon>Eurotiomycetidae</taxon>
        <taxon>Eurotiales</taxon>
        <taxon>Trichocomaceae</taxon>
        <taxon>Talaromyces</taxon>
        <taxon>Talaromyces sect. Talaromyces</taxon>
    </lineage>
</organism>
<protein>
    <recommendedName>
        <fullName evidence="1">Asl1-like glycosyl hydrolase catalytic domain-containing protein</fullName>
    </recommendedName>
</protein>
<evidence type="ECO:0000313" key="2">
    <source>
        <dbReference type="EMBL" id="RAO68623.1"/>
    </source>
</evidence>
<dbReference type="GeneID" id="63793851"/>
<proteinExistence type="predicted"/>
<dbReference type="STRING" id="1196081.A0A364KYI7"/>
<reference evidence="2 3" key="1">
    <citation type="journal article" date="2017" name="Biotechnol. Biofuels">
        <title>Differential beta-glucosidase expression as a function of carbon source availability in Talaromyces amestolkiae: a genomic and proteomic approach.</title>
        <authorList>
            <person name="de Eugenio L.I."/>
            <person name="Mendez-Liter J.A."/>
            <person name="Nieto-Dominguez M."/>
            <person name="Alonso L."/>
            <person name="Gil-Munoz J."/>
            <person name="Barriuso J."/>
            <person name="Prieto A."/>
            <person name="Martinez M.J."/>
        </authorList>
    </citation>
    <scope>NUCLEOTIDE SEQUENCE [LARGE SCALE GENOMIC DNA]</scope>
    <source>
        <strain evidence="2 3">CIB</strain>
    </source>
</reference>
<dbReference type="EMBL" id="MIKG01000008">
    <property type="protein sequence ID" value="RAO68623.1"/>
    <property type="molecule type" value="Genomic_DNA"/>
</dbReference>
<gene>
    <name evidence="2" type="ORF">BHQ10_004635</name>
</gene>
<accession>A0A364KYI7</accession>
<evidence type="ECO:0000259" key="1">
    <source>
        <dbReference type="Pfam" id="PF11790"/>
    </source>
</evidence>
<dbReference type="InterPro" id="IPR017853">
    <property type="entry name" value="GH"/>
</dbReference>
<name>A0A364KYI7_TALAM</name>
<dbReference type="Pfam" id="PF11790">
    <property type="entry name" value="Glyco_hydro_cc"/>
    <property type="match status" value="1"/>
</dbReference>
<dbReference type="PANTHER" id="PTHR34154:SF13">
    <property type="entry name" value="ASL1-LIKE GLYCOSYL HYDROLASE CATALYTIC DOMAIN-CONTAINING PROTEIN"/>
    <property type="match status" value="1"/>
</dbReference>
<keyword evidence="3" id="KW-1185">Reference proteome</keyword>
<evidence type="ECO:0000313" key="3">
    <source>
        <dbReference type="Proteomes" id="UP000249363"/>
    </source>
</evidence>
<feature type="domain" description="Asl1-like glycosyl hydrolase catalytic" evidence="1">
    <location>
        <begin position="1"/>
        <end position="182"/>
    </location>
</feature>
<comment type="caution">
    <text evidence="2">The sequence shown here is derived from an EMBL/GenBank/DDBJ whole genome shotgun (WGS) entry which is preliminary data.</text>
</comment>
<dbReference type="OrthoDB" id="43654at2759"/>
<dbReference type="SUPFAM" id="SSF51445">
    <property type="entry name" value="(Trans)glycosidases"/>
    <property type="match status" value="1"/>
</dbReference>
<sequence length="185" mass="20376">MLWSVPSGADPDFENAAAAAKNVLGYNEPDLGSQANTIPSVAAAGYQTYMQPLAGKTRIGAPAVTNAGNGVLAYMGLGWLEYFFDDCQGCHVDFIPLHWYANDTAANFEAYLTQAYDRFQKPIWVTEFQLQDSDANQVAFLQEVLPWMDQQSWIERYAYFGPFETFLINGAGNGLSDVGKAYVSI</sequence>
<dbReference type="InterPro" id="IPR053183">
    <property type="entry name" value="ASL1"/>
</dbReference>
<dbReference type="GO" id="GO:0009277">
    <property type="term" value="C:fungal-type cell wall"/>
    <property type="evidence" value="ECO:0007669"/>
    <property type="project" value="TreeGrafter"/>
</dbReference>
<dbReference type="GO" id="GO:0071966">
    <property type="term" value="P:fungal-type cell wall polysaccharide metabolic process"/>
    <property type="evidence" value="ECO:0007669"/>
    <property type="project" value="TreeGrafter"/>
</dbReference>